<sequence length="124" mass="14550">MWCYYRKKIPKGNRSKMDKDVPVARRSKQLKQKEMKNLPSLDKKTSQALHQALGILSIIQNMEGMILSLLFNQLHLSFPPTLHQLILFSDTHKQTTTSKSCQAWSSFNNWIYHWIINSTRSGWM</sequence>
<dbReference type="EMBL" id="CM004401">
    <property type="protein sequence ID" value="KAG8636701.1"/>
    <property type="molecule type" value="Genomic_DNA"/>
</dbReference>
<keyword evidence="2" id="KW-1185">Reference proteome</keyword>
<evidence type="ECO:0000313" key="1">
    <source>
        <dbReference type="EMBL" id="KAG8636701.1"/>
    </source>
</evidence>
<name>A0ACB7GDA7_MANES</name>
<comment type="caution">
    <text evidence="1">The sequence shown here is derived from an EMBL/GenBank/DDBJ whole genome shotgun (WGS) entry which is preliminary data.</text>
</comment>
<reference evidence="2" key="1">
    <citation type="journal article" date="2016" name="Nat. Biotechnol.">
        <title>Sequencing wild and cultivated cassava and related species reveals extensive interspecific hybridization and genetic diversity.</title>
        <authorList>
            <person name="Bredeson J.V."/>
            <person name="Lyons J.B."/>
            <person name="Prochnik S.E."/>
            <person name="Wu G.A."/>
            <person name="Ha C.M."/>
            <person name="Edsinger-Gonzales E."/>
            <person name="Grimwood J."/>
            <person name="Schmutz J."/>
            <person name="Rabbi I.Y."/>
            <person name="Egesi C."/>
            <person name="Nauluvula P."/>
            <person name="Lebot V."/>
            <person name="Ndunguru J."/>
            <person name="Mkamilo G."/>
            <person name="Bart R.S."/>
            <person name="Setter T.L."/>
            <person name="Gleadow R.M."/>
            <person name="Kulakow P."/>
            <person name="Ferguson M.E."/>
            <person name="Rounsley S."/>
            <person name="Rokhsar D.S."/>
        </authorList>
    </citation>
    <scope>NUCLEOTIDE SEQUENCE [LARGE SCALE GENOMIC DNA]</scope>
    <source>
        <strain evidence="2">cv. AM560-2</strain>
    </source>
</reference>
<gene>
    <name evidence="1" type="ORF">MANES_15G026201v8</name>
</gene>
<dbReference type="Proteomes" id="UP000091857">
    <property type="component" value="Chromosome 15"/>
</dbReference>
<evidence type="ECO:0000313" key="2">
    <source>
        <dbReference type="Proteomes" id="UP000091857"/>
    </source>
</evidence>
<organism evidence="1 2">
    <name type="scientific">Manihot esculenta</name>
    <name type="common">Cassava</name>
    <name type="synonym">Jatropha manihot</name>
    <dbReference type="NCBI Taxonomy" id="3983"/>
    <lineage>
        <taxon>Eukaryota</taxon>
        <taxon>Viridiplantae</taxon>
        <taxon>Streptophyta</taxon>
        <taxon>Embryophyta</taxon>
        <taxon>Tracheophyta</taxon>
        <taxon>Spermatophyta</taxon>
        <taxon>Magnoliopsida</taxon>
        <taxon>eudicotyledons</taxon>
        <taxon>Gunneridae</taxon>
        <taxon>Pentapetalae</taxon>
        <taxon>rosids</taxon>
        <taxon>fabids</taxon>
        <taxon>Malpighiales</taxon>
        <taxon>Euphorbiaceae</taxon>
        <taxon>Crotonoideae</taxon>
        <taxon>Manihoteae</taxon>
        <taxon>Manihot</taxon>
    </lineage>
</organism>
<proteinExistence type="predicted"/>
<accession>A0ACB7GDA7</accession>
<protein>
    <submittedName>
        <fullName evidence="1">Uncharacterized protein</fullName>
    </submittedName>
</protein>